<dbReference type="EMBL" id="SZNQ01000001">
    <property type="protein sequence ID" value="TKT04895.1"/>
    <property type="molecule type" value="Genomic_DNA"/>
</dbReference>
<keyword evidence="2" id="KW-1185">Reference proteome</keyword>
<dbReference type="Proteomes" id="UP000305929">
    <property type="component" value="Unassembled WGS sequence"/>
</dbReference>
<sequence length="203" mass="22515">MAFAEGIAPQDLAVVFGAVPWELPEPVSAAAKAVYDRTHPRTEVPDEPYLTAYGREGNWSFLAGNFDYLLHFREGFALPPGTGRAVLLYNISAKGMDCMAYFEDGRPVWRGELRRSFDAQELRDGGHYFGGVPQMAFLDPAMREAGCLPDVRDVDGRPVLRGDGWIPDWRTRFLKGLGTAFGISVSQEVFDRGGYPLTAVHWA</sequence>
<evidence type="ECO:0000313" key="2">
    <source>
        <dbReference type="Proteomes" id="UP000305929"/>
    </source>
</evidence>
<proteinExistence type="predicted"/>
<reference evidence="1 2" key="1">
    <citation type="submission" date="2019-04" db="EMBL/GenBank/DDBJ databases">
        <title>Streptomyces lasaliensis sp. nov., an Actinomycete isolated from soil which produces the polyether antibiotic lasalocid.</title>
        <authorList>
            <person name="Erwin G."/>
            <person name="Haber C."/>
        </authorList>
    </citation>
    <scope>NUCLEOTIDE SEQUENCE [LARGE SCALE GENOMIC DNA]</scope>
    <source>
        <strain evidence="1 2">X-537</strain>
    </source>
</reference>
<gene>
    <name evidence="1" type="ORF">E4U91_06970</name>
</gene>
<dbReference type="OrthoDB" id="4173390at2"/>
<name>A0A4U5WRC3_STRLS</name>
<organism evidence="1 2">
    <name type="scientific">Streptomyces lasalocidi</name>
    <name type="common">Streptomyces lasaliensis</name>
    <dbReference type="NCBI Taxonomy" id="324833"/>
    <lineage>
        <taxon>Bacteria</taxon>
        <taxon>Bacillati</taxon>
        <taxon>Actinomycetota</taxon>
        <taxon>Actinomycetes</taxon>
        <taxon>Kitasatosporales</taxon>
        <taxon>Streptomycetaceae</taxon>
        <taxon>Streptomyces</taxon>
    </lineage>
</organism>
<protein>
    <submittedName>
        <fullName evidence="1">Uncharacterized protein</fullName>
    </submittedName>
</protein>
<comment type="caution">
    <text evidence="1">The sequence shown here is derived from an EMBL/GenBank/DDBJ whole genome shotgun (WGS) entry which is preliminary data.</text>
</comment>
<accession>A0A4U5WRC3</accession>
<dbReference type="AlphaFoldDB" id="A0A4U5WRC3"/>
<evidence type="ECO:0000313" key="1">
    <source>
        <dbReference type="EMBL" id="TKT04895.1"/>
    </source>
</evidence>